<dbReference type="CDD" id="cd02883">
    <property type="entry name" value="NUDIX_Hydrolase"/>
    <property type="match status" value="1"/>
</dbReference>
<evidence type="ECO:0000259" key="4">
    <source>
        <dbReference type="PROSITE" id="PS51462"/>
    </source>
</evidence>
<evidence type="ECO:0000313" key="5">
    <source>
        <dbReference type="EMBL" id="RDS78464.1"/>
    </source>
</evidence>
<gene>
    <name evidence="5" type="ORF">DL238_00560</name>
</gene>
<dbReference type="PRINTS" id="PR00502">
    <property type="entry name" value="NUDIXFAMILY"/>
</dbReference>
<dbReference type="AlphaFoldDB" id="A0A395LSQ0"/>
<dbReference type="Proteomes" id="UP000254101">
    <property type="component" value="Unassembled WGS sequence"/>
</dbReference>
<protein>
    <submittedName>
        <fullName evidence="5">NUDIX domain-containing protein</fullName>
    </submittedName>
</protein>
<reference evidence="5 6" key="1">
    <citation type="submission" date="2018-07" db="EMBL/GenBank/DDBJ databases">
        <title>Erythrobacter nanhaiensis sp. nov., a novel member of the genus Erythrobacter isolated from the South China Sea.</title>
        <authorList>
            <person name="Chen X."/>
            <person name="Liu J."/>
        </authorList>
    </citation>
    <scope>NUCLEOTIDE SEQUENCE [LARGE SCALE GENOMIC DNA]</scope>
    <source>
        <strain evidence="5 6">S-5</strain>
    </source>
</reference>
<dbReference type="InterPro" id="IPR000086">
    <property type="entry name" value="NUDIX_hydrolase_dom"/>
</dbReference>
<dbReference type="Pfam" id="PF00293">
    <property type="entry name" value="NUDIX"/>
    <property type="match status" value="1"/>
</dbReference>
<dbReference type="PROSITE" id="PS51462">
    <property type="entry name" value="NUDIX"/>
    <property type="match status" value="1"/>
</dbReference>
<dbReference type="Gene3D" id="3.90.79.10">
    <property type="entry name" value="Nucleoside Triphosphate Pyrophosphohydrolase"/>
    <property type="match status" value="1"/>
</dbReference>
<sequence>MIEFLPRPLARFGLRIAHRLRHRWRRLAKPQLRGVCVFLHDPQGRMLFVRHAYGPDVWTLPGGGIDRGEEPEAAARREMREELGVTLSDLRSAGTLDETISGAPHVAFLYTATVDQVPEPDGREIVEIRFAPAGDPPQPLGSIAESRIAHLRSGEVRTTF</sequence>
<evidence type="ECO:0000256" key="3">
    <source>
        <dbReference type="RuleBase" id="RU003476"/>
    </source>
</evidence>
<evidence type="ECO:0000313" key="6">
    <source>
        <dbReference type="Proteomes" id="UP000254101"/>
    </source>
</evidence>
<dbReference type="EMBL" id="QRBB01000001">
    <property type="protein sequence ID" value="RDS78464.1"/>
    <property type="molecule type" value="Genomic_DNA"/>
</dbReference>
<name>A0A395LSQ0_9SPHN</name>
<dbReference type="PANTHER" id="PTHR43046">
    <property type="entry name" value="GDP-MANNOSE MANNOSYL HYDROLASE"/>
    <property type="match status" value="1"/>
</dbReference>
<keyword evidence="2 3" id="KW-0378">Hydrolase</keyword>
<dbReference type="InterPro" id="IPR020084">
    <property type="entry name" value="NUDIX_hydrolase_CS"/>
</dbReference>
<dbReference type="SUPFAM" id="SSF55811">
    <property type="entry name" value="Nudix"/>
    <property type="match status" value="1"/>
</dbReference>
<evidence type="ECO:0000256" key="1">
    <source>
        <dbReference type="ARBA" id="ARBA00001946"/>
    </source>
</evidence>
<dbReference type="PANTHER" id="PTHR43046:SF14">
    <property type="entry name" value="MUTT_NUDIX FAMILY PROTEIN"/>
    <property type="match status" value="1"/>
</dbReference>
<dbReference type="InterPro" id="IPR015797">
    <property type="entry name" value="NUDIX_hydrolase-like_dom_sf"/>
</dbReference>
<dbReference type="InterPro" id="IPR020476">
    <property type="entry name" value="Nudix_hydrolase"/>
</dbReference>
<feature type="domain" description="Nudix hydrolase" evidence="4">
    <location>
        <begin position="30"/>
        <end position="156"/>
    </location>
</feature>
<dbReference type="OrthoDB" id="8480561at2"/>
<organism evidence="5 6">
    <name type="scientific">Alteriqipengyuania lutimaris</name>
    <dbReference type="NCBI Taxonomy" id="1538146"/>
    <lineage>
        <taxon>Bacteria</taxon>
        <taxon>Pseudomonadati</taxon>
        <taxon>Pseudomonadota</taxon>
        <taxon>Alphaproteobacteria</taxon>
        <taxon>Sphingomonadales</taxon>
        <taxon>Erythrobacteraceae</taxon>
        <taxon>Alteriqipengyuania</taxon>
    </lineage>
</organism>
<comment type="caution">
    <text evidence="5">The sequence shown here is derived from an EMBL/GenBank/DDBJ whole genome shotgun (WGS) entry which is preliminary data.</text>
</comment>
<comment type="cofactor">
    <cofactor evidence="1">
        <name>Mg(2+)</name>
        <dbReference type="ChEBI" id="CHEBI:18420"/>
    </cofactor>
</comment>
<dbReference type="GO" id="GO:0016787">
    <property type="term" value="F:hydrolase activity"/>
    <property type="evidence" value="ECO:0007669"/>
    <property type="project" value="UniProtKB-KW"/>
</dbReference>
<accession>A0A395LSQ0</accession>
<comment type="similarity">
    <text evidence="3">Belongs to the Nudix hydrolase family.</text>
</comment>
<keyword evidence="6" id="KW-1185">Reference proteome</keyword>
<proteinExistence type="inferred from homology"/>
<evidence type="ECO:0000256" key="2">
    <source>
        <dbReference type="ARBA" id="ARBA00022801"/>
    </source>
</evidence>
<dbReference type="PROSITE" id="PS00893">
    <property type="entry name" value="NUDIX_BOX"/>
    <property type="match status" value="1"/>
</dbReference>